<keyword evidence="1" id="KW-0805">Transcription regulation</keyword>
<keyword evidence="2 6" id="KW-0238">DNA-binding</keyword>
<evidence type="ECO:0000256" key="1">
    <source>
        <dbReference type="ARBA" id="ARBA00023015"/>
    </source>
</evidence>
<dbReference type="SMART" id="SM00342">
    <property type="entry name" value="HTH_ARAC"/>
    <property type="match status" value="1"/>
</dbReference>
<reference evidence="6 7" key="1">
    <citation type="submission" date="2016-10" db="EMBL/GenBank/DDBJ databases">
        <authorList>
            <person name="de Groot N.N."/>
        </authorList>
    </citation>
    <scope>NUCLEOTIDE SEQUENCE [LARGE SCALE GENOMIC DNA]</scope>
    <source>
        <strain evidence="6 7">CGMCC 4.5598</strain>
    </source>
</reference>
<evidence type="ECO:0000256" key="2">
    <source>
        <dbReference type="ARBA" id="ARBA00023125"/>
    </source>
</evidence>
<dbReference type="InterPro" id="IPR018060">
    <property type="entry name" value="HTH_AraC"/>
</dbReference>
<dbReference type="PROSITE" id="PS01124">
    <property type="entry name" value="HTH_ARAC_FAMILY_2"/>
    <property type="match status" value="1"/>
</dbReference>
<dbReference type="STRING" id="568860.SAMN05421811_11279"/>
<sequence length="291" mass="31854">MSGSPEPDDHIGSCDRPPEYAADTELGARVQTRETRVRDALLTDFRTAIRVRSGTTQRAADELRLYVVHRGSWILQYSGSRLALPGGRFMVQRATGLTGFETSPQTAGATIALPAGAVGSHAGDRSISGSAVTPEVRLLLAHASLLHDTIDELTDHGIGAARNALIELTRGVMYRYVDGTEPALAPALATAARELADQWLTHPDLTPSLLARQLHVSIRTLSRAFADTGESVAAYIRRRRLEEARRALTAGQTVSEVAARWQFADSSHFIRSFRRRYDQTPAQYARNRQPS</sequence>
<evidence type="ECO:0000313" key="6">
    <source>
        <dbReference type="EMBL" id="SEU34576.1"/>
    </source>
</evidence>
<dbReference type="GO" id="GO:0003700">
    <property type="term" value="F:DNA-binding transcription factor activity"/>
    <property type="evidence" value="ECO:0007669"/>
    <property type="project" value="InterPro"/>
</dbReference>
<dbReference type="EMBL" id="FOHX01000012">
    <property type="protein sequence ID" value="SEU34576.1"/>
    <property type="molecule type" value="Genomic_DNA"/>
</dbReference>
<dbReference type="Proteomes" id="UP000199361">
    <property type="component" value="Unassembled WGS sequence"/>
</dbReference>
<feature type="domain" description="HTH araC/xylS-type" evidence="5">
    <location>
        <begin position="190"/>
        <end position="287"/>
    </location>
</feature>
<dbReference type="SUPFAM" id="SSF46689">
    <property type="entry name" value="Homeodomain-like"/>
    <property type="match status" value="1"/>
</dbReference>
<evidence type="ECO:0000256" key="3">
    <source>
        <dbReference type="ARBA" id="ARBA00023163"/>
    </source>
</evidence>
<dbReference type="PROSITE" id="PS00041">
    <property type="entry name" value="HTH_ARAC_FAMILY_1"/>
    <property type="match status" value="1"/>
</dbReference>
<accession>A0A1I0L6B7</accession>
<dbReference type="InterPro" id="IPR018062">
    <property type="entry name" value="HTH_AraC-typ_CS"/>
</dbReference>
<feature type="region of interest" description="Disordered" evidence="4">
    <location>
        <begin position="1"/>
        <end position="21"/>
    </location>
</feature>
<dbReference type="GO" id="GO:0043565">
    <property type="term" value="F:sequence-specific DNA binding"/>
    <property type="evidence" value="ECO:0007669"/>
    <property type="project" value="InterPro"/>
</dbReference>
<name>A0A1I0L6B7_9ACTN</name>
<dbReference type="Gene3D" id="1.10.10.60">
    <property type="entry name" value="Homeodomain-like"/>
    <property type="match status" value="1"/>
</dbReference>
<proteinExistence type="predicted"/>
<dbReference type="InterPro" id="IPR009057">
    <property type="entry name" value="Homeodomain-like_sf"/>
</dbReference>
<gene>
    <name evidence="6" type="ORF">SAMN05421811_11279</name>
</gene>
<dbReference type="RefSeq" id="WP_218155994.1">
    <property type="nucleotide sequence ID" value="NZ_FOHX01000012.1"/>
</dbReference>
<evidence type="ECO:0000313" key="7">
    <source>
        <dbReference type="Proteomes" id="UP000199361"/>
    </source>
</evidence>
<protein>
    <submittedName>
        <fullName evidence="6">AraC-type DNA-binding protein</fullName>
    </submittedName>
</protein>
<dbReference type="Pfam" id="PF12833">
    <property type="entry name" value="HTH_18"/>
    <property type="match status" value="1"/>
</dbReference>
<dbReference type="InterPro" id="IPR053142">
    <property type="entry name" value="PchR_regulatory_protein"/>
</dbReference>
<dbReference type="PANTHER" id="PTHR47893">
    <property type="entry name" value="REGULATORY PROTEIN PCHR"/>
    <property type="match status" value="1"/>
</dbReference>
<evidence type="ECO:0000256" key="4">
    <source>
        <dbReference type="SAM" id="MobiDB-lite"/>
    </source>
</evidence>
<keyword evidence="3" id="KW-0804">Transcription</keyword>
<keyword evidence="7" id="KW-1185">Reference proteome</keyword>
<evidence type="ECO:0000259" key="5">
    <source>
        <dbReference type="PROSITE" id="PS01124"/>
    </source>
</evidence>
<dbReference type="AlphaFoldDB" id="A0A1I0L6B7"/>
<dbReference type="PANTHER" id="PTHR47893:SF1">
    <property type="entry name" value="REGULATORY PROTEIN PCHR"/>
    <property type="match status" value="1"/>
</dbReference>
<feature type="compositionally biased region" description="Basic and acidic residues" evidence="4">
    <location>
        <begin position="7"/>
        <end position="18"/>
    </location>
</feature>
<organism evidence="6 7">
    <name type="scientific">Nonomuraea wenchangensis</name>
    <dbReference type="NCBI Taxonomy" id="568860"/>
    <lineage>
        <taxon>Bacteria</taxon>
        <taxon>Bacillati</taxon>
        <taxon>Actinomycetota</taxon>
        <taxon>Actinomycetes</taxon>
        <taxon>Streptosporangiales</taxon>
        <taxon>Streptosporangiaceae</taxon>
        <taxon>Nonomuraea</taxon>
    </lineage>
</organism>